<feature type="region of interest" description="Disordered" evidence="7">
    <location>
        <begin position="321"/>
        <end position="345"/>
    </location>
</feature>
<feature type="domain" description="UBZ1-type" evidence="8">
    <location>
        <begin position="600"/>
        <end position="626"/>
    </location>
</feature>
<feature type="coiled-coil region" evidence="6">
    <location>
        <begin position="49"/>
        <end position="83"/>
    </location>
</feature>
<keyword evidence="4 6" id="KW-0175">Coiled coil</keyword>
<feature type="coiled-coil region" evidence="6">
    <location>
        <begin position="145"/>
        <end position="179"/>
    </location>
</feature>
<protein>
    <recommendedName>
        <fullName evidence="8">UBZ1-type domain-containing protein</fullName>
    </recommendedName>
</protein>
<dbReference type="Proteomes" id="UP000242188">
    <property type="component" value="Unassembled WGS sequence"/>
</dbReference>
<gene>
    <name evidence="9" type="ORF">KP79_PYT04988</name>
</gene>
<name>A0A210Q2Q4_MIZYE</name>
<feature type="compositionally biased region" description="Polar residues" evidence="7">
    <location>
        <begin position="321"/>
        <end position="343"/>
    </location>
</feature>
<keyword evidence="2 5" id="KW-0863">Zinc-finger</keyword>
<comment type="caution">
    <text evidence="9">The sequence shown here is derived from an EMBL/GenBank/DDBJ whole genome shotgun (WGS) entry which is preliminary data.</text>
</comment>
<evidence type="ECO:0000256" key="5">
    <source>
        <dbReference type="PROSITE-ProRule" id="PRU01253"/>
    </source>
</evidence>
<feature type="region of interest" description="Disordered" evidence="7">
    <location>
        <begin position="271"/>
        <end position="294"/>
    </location>
</feature>
<evidence type="ECO:0000256" key="4">
    <source>
        <dbReference type="ARBA" id="ARBA00023054"/>
    </source>
</evidence>
<accession>A0A210Q2Q4</accession>
<keyword evidence="3" id="KW-0862">Zinc</keyword>
<evidence type="ECO:0000313" key="9">
    <source>
        <dbReference type="EMBL" id="OWF43016.1"/>
    </source>
</evidence>
<keyword evidence="1" id="KW-0479">Metal-binding</keyword>
<dbReference type="InterPro" id="IPR041641">
    <property type="entry name" value="CALCOCO1/2_Zn_UBZ1"/>
</dbReference>
<organism evidence="9 10">
    <name type="scientific">Mizuhopecten yessoensis</name>
    <name type="common">Japanese scallop</name>
    <name type="synonym">Patinopecten yessoensis</name>
    <dbReference type="NCBI Taxonomy" id="6573"/>
    <lineage>
        <taxon>Eukaryota</taxon>
        <taxon>Metazoa</taxon>
        <taxon>Spiralia</taxon>
        <taxon>Lophotrochozoa</taxon>
        <taxon>Mollusca</taxon>
        <taxon>Bivalvia</taxon>
        <taxon>Autobranchia</taxon>
        <taxon>Pteriomorphia</taxon>
        <taxon>Pectinida</taxon>
        <taxon>Pectinoidea</taxon>
        <taxon>Pectinidae</taxon>
        <taxon>Mizuhopecten</taxon>
    </lineage>
</organism>
<dbReference type="Pfam" id="PF18112">
    <property type="entry name" value="Zn-C2H2_12"/>
    <property type="match status" value="1"/>
</dbReference>
<dbReference type="AlphaFoldDB" id="A0A210Q2Q4"/>
<reference evidence="9 10" key="1">
    <citation type="journal article" date="2017" name="Nat. Ecol. Evol.">
        <title>Scallop genome provides insights into evolution of bilaterian karyotype and development.</title>
        <authorList>
            <person name="Wang S."/>
            <person name="Zhang J."/>
            <person name="Jiao W."/>
            <person name="Li J."/>
            <person name="Xun X."/>
            <person name="Sun Y."/>
            <person name="Guo X."/>
            <person name="Huan P."/>
            <person name="Dong B."/>
            <person name="Zhang L."/>
            <person name="Hu X."/>
            <person name="Sun X."/>
            <person name="Wang J."/>
            <person name="Zhao C."/>
            <person name="Wang Y."/>
            <person name="Wang D."/>
            <person name="Huang X."/>
            <person name="Wang R."/>
            <person name="Lv J."/>
            <person name="Li Y."/>
            <person name="Zhang Z."/>
            <person name="Liu B."/>
            <person name="Lu W."/>
            <person name="Hui Y."/>
            <person name="Liang J."/>
            <person name="Zhou Z."/>
            <person name="Hou R."/>
            <person name="Li X."/>
            <person name="Liu Y."/>
            <person name="Li H."/>
            <person name="Ning X."/>
            <person name="Lin Y."/>
            <person name="Zhao L."/>
            <person name="Xing Q."/>
            <person name="Dou J."/>
            <person name="Li Y."/>
            <person name="Mao J."/>
            <person name="Guo H."/>
            <person name="Dou H."/>
            <person name="Li T."/>
            <person name="Mu C."/>
            <person name="Jiang W."/>
            <person name="Fu Q."/>
            <person name="Fu X."/>
            <person name="Miao Y."/>
            <person name="Liu J."/>
            <person name="Yu Q."/>
            <person name="Li R."/>
            <person name="Liao H."/>
            <person name="Li X."/>
            <person name="Kong Y."/>
            <person name="Jiang Z."/>
            <person name="Chourrout D."/>
            <person name="Li R."/>
            <person name="Bao Z."/>
        </authorList>
    </citation>
    <scope>NUCLEOTIDE SEQUENCE [LARGE SCALE GENOMIC DNA]</scope>
    <source>
        <strain evidence="9 10">PY_sf001</strain>
    </source>
</reference>
<dbReference type="GO" id="GO:0008270">
    <property type="term" value="F:zinc ion binding"/>
    <property type="evidence" value="ECO:0007669"/>
    <property type="project" value="UniProtKB-KW"/>
</dbReference>
<dbReference type="Gene3D" id="6.20.250.40">
    <property type="match status" value="1"/>
</dbReference>
<keyword evidence="10" id="KW-1185">Reference proteome</keyword>
<dbReference type="OrthoDB" id="6105729at2759"/>
<dbReference type="CDD" id="cd21965">
    <property type="entry name" value="Zn-C2H2_CALCOCO1_TAX1BP1_like"/>
    <property type="match status" value="1"/>
</dbReference>
<evidence type="ECO:0000313" key="10">
    <source>
        <dbReference type="Proteomes" id="UP000242188"/>
    </source>
</evidence>
<evidence type="ECO:0000256" key="3">
    <source>
        <dbReference type="ARBA" id="ARBA00022833"/>
    </source>
</evidence>
<evidence type="ECO:0000256" key="6">
    <source>
        <dbReference type="SAM" id="Coils"/>
    </source>
</evidence>
<evidence type="ECO:0000256" key="2">
    <source>
        <dbReference type="ARBA" id="ARBA00022771"/>
    </source>
</evidence>
<evidence type="ECO:0000256" key="1">
    <source>
        <dbReference type="ARBA" id="ARBA00022723"/>
    </source>
</evidence>
<proteinExistence type="predicted"/>
<dbReference type="PROSITE" id="PS51905">
    <property type="entry name" value="ZF_UBZ1"/>
    <property type="match status" value="1"/>
</dbReference>
<sequence length="641" mass="71840">MNGEDDIAVLDQQEDIDNLGYPVPVTDDFQSNLQLYISTGKPENDAASLHALRNAYHDLKLRYNEQTAKVHSMRQAIKDMEAQRIQNTNRPFIMNTTALAGAAGAGNQTASGAVEPNPHLRANLGYADSLQRQILRLKNTSAGREKEMERKYSDLYTKYKRLEADVNTLQLRNRKTTAELEKSANLLKDRDMLIEQLSDRKDLLEKKVGRQNPESFSEESRLQEKHMMGIMEYQTKYIDELKEKVQEQNSIINKQLDMIKTFCRNQKEAEAAASRNSDYQIQDSARRPDGESLLPLNVLEQHGAGARPRQSGALTISAQTHLQNTGSSPPSSSRQQYVPNQLDTPVYSRESLAEVEARRQNNSTLHQNFADARISRGPVMVQSPSSNQLPVPAPQPSHDAPDSPVLNRSPKMSSPKIPVNPSGSSYSMARYLDQQPGLRLEDASVLPDTIYQPSSDGRQGPMYENDQRLQALRIDDKKLTLNDTIYRSAAPQGSYTRLEDSGTVVLYPPLPSSQEANYENIKVFLPPTQEQANGDYANVSALIGRSDQSNGSNTQKCPVCNKNFLTTPIDKFQQHVLDCMDVNEEEGTPTLQNVSQGENGRECPMCTAVFPGGLPQEEFERHVQEHFGEDPMMERFEVLQA</sequence>
<feature type="compositionally biased region" description="Polar residues" evidence="7">
    <location>
        <begin position="274"/>
        <end position="283"/>
    </location>
</feature>
<evidence type="ECO:0000259" key="8">
    <source>
        <dbReference type="PROSITE" id="PS51905"/>
    </source>
</evidence>
<feature type="region of interest" description="Disordered" evidence="7">
    <location>
        <begin position="380"/>
        <end position="425"/>
    </location>
</feature>
<dbReference type="EMBL" id="NEDP02005180">
    <property type="protein sequence ID" value="OWF43016.1"/>
    <property type="molecule type" value="Genomic_DNA"/>
</dbReference>
<evidence type="ECO:0000256" key="7">
    <source>
        <dbReference type="SAM" id="MobiDB-lite"/>
    </source>
</evidence>